<reference evidence="1 2" key="1">
    <citation type="submission" date="2014-07" db="EMBL/GenBank/DDBJ databases">
        <title>Draft Genome Sequence of Gephyronic Acid Producer, Cystobacter violaceus Strain Cb vi76.</title>
        <authorList>
            <person name="Stevens D.C."/>
            <person name="Young J."/>
            <person name="Carmichael R."/>
            <person name="Tan J."/>
            <person name="Taylor R.E."/>
        </authorList>
    </citation>
    <scope>NUCLEOTIDE SEQUENCE [LARGE SCALE GENOMIC DNA]</scope>
    <source>
        <strain evidence="1 2">Cb vi76</strain>
    </source>
</reference>
<dbReference type="SUPFAM" id="SSF53213">
    <property type="entry name" value="LigB-like"/>
    <property type="match status" value="1"/>
</dbReference>
<proteinExistence type="predicted"/>
<accession>A0A084SXY9</accession>
<comment type="caution">
    <text evidence="1">The sequence shown here is derived from an EMBL/GenBank/DDBJ whole genome shotgun (WGS) entry which is preliminary data.</text>
</comment>
<dbReference type="Proteomes" id="UP000028547">
    <property type="component" value="Unassembled WGS sequence"/>
</dbReference>
<sequence>MSTDLEQRERVRGAAVAVRVRQKLAARDFTGVQSRASAPHARLAHLRVEFFPPRFFVSGAAHLEDRLTPVFEGFRHSRLSMRSVSLRG</sequence>
<protein>
    <submittedName>
        <fullName evidence="1">Uncharacterized protein</fullName>
    </submittedName>
</protein>
<dbReference type="EMBL" id="JPMI01000056">
    <property type="protein sequence ID" value="KFA93324.1"/>
    <property type="molecule type" value="Genomic_DNA"/>
</dbReference>
<organism evidence="1 2">
    <name type="scientific">Archangium violaceum Cb vi76</name>
    <dbReference type="NCBI Taxonomy" id="1406225"/>
    <lineage>
        <taxon>Bacteria</taxon>
        <taxon>Pseudomonadati</taxon>
        <taxon>Myxococcota</taxon>
        <taxon>Myxococcia</taxon>
        <taxon>Myxococcales</taxon>
        <taxon>Cystobacterineae</taxon>
        <taxon>Archangiaceae</taxon>
        <taxon>Archangium</taxon>
    </lineage>
</organism>
<evidence type="ECO:0000313" key="2">
    <source>
        <dbReference type="Proteomes" id="UP000028547"/>
    </source>
</evidence>
<dbReference type="RefSeq" id="WP_043392465.1">
    <property type="nucleotide sequence ID" value="NZ_JPMI01000056.1"/>
</dbReference>
<evidence type="ECO:0000313" key="1">
    <source>
        <dbReference type="EMBL" id="KFA93324.1"/>
    </source>
</evidence>
<name>A0A084SXY9_9BACT</name>
<gene>
    <name evidence="1" type="ORF">Q664_09660</name>
</gene>
<dbReference type="AlphaFoldDB" id="A0A084SXY9"/>